<sequence length="74" mass="8898">MKHIGSVLRIMIAIWPTLLIFYPNKYIYGILTLLILIQITVELIKKPKKSTMYFYIFLAFVDIALYYYYLVKKQ</sequence>
<keyword evidence="1" id="KW-1133">Transmembrane helix</keyword>
<keyword evidence="1" id="KW-0812">Transmembrane</keyword>
<gene>
    <name evidence="2" type="ORF">CBO05C_0595</name>
</gene>
<reference evidence="2" key="1">
    <citation type="submission" date="2013-10" db="EMBL/GenBank/DDBJ databases">
        <title>Draft genome sequence of Clostridium botulinum type B strain Osaka05.</title>
        <authorList>
            <person name="Sakaguchi Y."/>
            <person name="Hosomi K."/>
            <person name="Uchiyama J."/>
            <person name="Ogura Y."/>
            <person name="Sakaguchi M."/>
            <person name="Kohda T."/>
            <person name="Mukamoto M."/>
            <person name="Misawa N."/>
            <person name="Matsuzaki S."/>
            <person name="Hayashi T."/>
            <person name="Kozaki S."/>
        </authorList>
    </citation>
    <scope>NUCLEOTIDE SEQUENCE</scope>
    <source>
        <strain evidence="2">Osaka05</strain>
    </source>
</reference>
<evidence type="ECO:0000256" key="1">
    <source>
        <dbReference type="SAM" id="Phobius"/>
    </source>
</evidence>
<dbReference type="HOGENOM" id="CLU_2681131_0_0_9"/>
<organism evidence="2">
    <name type="scientific">Clostridium botulinum B str. Osaka05</name>
    <dbReference type="NCBI Taxonomy" id="1407017"/>
    <lineage>
        <taxon>Bacteria</taxon>
        <taxon>Bacillati</taxon>
        <taxon>Bacillota</taxon>
        <taxon>Clostridia</taxon>
        <taxon>Eubacteriales</taxon>
        <taxon>Clostridiaceae</taxon>
        <taxon>Clostridium</taxon>
    </lineage>
</organism>
<evidence type="ECO:0000313" key="2">
    <source>
        <dbReference type="EMBL" id="GAE00905.1"/>
    </source>
</evidence>
<feature type="transmembrane region" description="Helical" evidence="1">
    <location>
        <begin position="51"/>
        <end position="69"/>
    </location>
</feature>
<proteinExistence type="predicted"/>
<dbReference type="EMBL" id="DF384213">
    <property type="protein sequence ID" value="GAE00905.1"/>
    <property type="molecule type" value="Genomic_DNA"/>
</dbReference>
<feature type="transmembrane region" description="Helical" evidence="1">
    <location>
        <begin position="26"/>
        <end position="44"/>
    </location>
</feature>
<keyword evidence="1" id="KW-0472">Membrane</keyword>
<dbReference type="Proteomes" id="UP000054164">
    <property type="component" value="Unassembled WGS sequence"/>
</dbReference>
<dbReference type="AlphaFoldDB" id="A0A0S6U0B5"/>
<name>A0A0S6U0B5_CLOBO</name>
<accession>A0A0S6U0B5</accession>
<protein>
    <submittedName>
        <fullName evidence="2">Uncharacterized protein</fullName>
    </submittedName>
</protein>